<dbReference type="AlphaFoldDB" id="A0A9X4NP88"/>
<keyword evidence="2" id="KW-1185">Reference proteome</keyword>
<dbReference type="EMBL" id="AOGK01000002">
    <property type="protein sequence ID" value="MDG5974099.1"/>
    <property type="molecule type" value="Genomic_DNA"/>
</dbReference>
<dbReference type="Proteomes" id="UP001152876">
    <property type="component" value="Unassembled WGS sequence"/>
</dbReference>
<reference evidence="1" key="1">
    <citation type="submission" date="2013-01" db="EMBL/GenBank/DDBJ databases">
        <title>Genome draft of Hydrogenophaga taeniospiralis 2K1.</title>
        <authorList>
            <person name="Gomila M."/>
            <person name="Lalucat J."/>
        </authorList>
    </citation>
    <scope>NUCLEOTIDE SEQUENCE</scope>
    <source>
        <strain evidence="1">CCUG 15921</strain>
    </source>
</reference>
<organism evidence="1 2">
    <name type="scientific">Hydrogenophaga taeniospiralis CCUG 15921</name>
    <dbReference type="NCBI Taxonomy" id="1281780"/>
    <lineage>
        <taxon>Bacteria</taxon>
        <taxon>Pseudomonadati</taxon>
        <taxon>Pseudomonadota</taxon>
        <taxon>Betaproteobacteria</taxon>
        <taxon>Burkholderiales</taxon>
        <taxon>Comamonadaceae</taxon>
        <taxon>Hydrogenophaga</taxon>
    </lineage>
</organism>
<sequence>MFLMIHTISTTTTTKRLSPLTLGKYRIAACPRPLPCGRFAAQVSIASGSGSASTDRVMRFHDDFPTHDAAAHYAVAQGIDWVNDALRACVRPSASVTMLPSPQICI</sequence>
<evidence type="ECO:0000313" key="1">
    <source>
        <dbReference type="EMBL" id="MDG5974099.1"/>
    </source>
</evidence>
<name>A0A9X4NP88_9BURK</name>
<gene>
    <name evidence="1" type="ORF">H010_02482</name>
</gene>
<proteinExistence type="predicted"/>
<comment type="caution">
    <text evidence="1">The sequence shown here is derived from an EMBL/GenBank/DDBJ whole genome shotgun (WGS) entry which is preliminary data.</text>
</comment>
<protein>
    <submittedName>
        <fullName evidence="1">Uncharacterized protein</fullName>
    </submittedName>
</protein>
<evidence type="ECO:0000313" key="2">
    <source>
        <dbReference type="Proteomes" id="UP001152876"/>
    </source>
</evidence>
<accession>A0A9X4NP88</accession>